<gene>
    <name evidence="1" type="ORF">FDO65_05840</name>
</gene>
<dbReference type="InterPro" id="IPR012338">
    <property type="entry name" value="Beta-lactam/transpept-like"/>
</dbReference>
<keyword evidence="2" id="KW-1185">Reference proteome</keyword>
<dbReference type="Gene3D" id="3.40.710.10">
    <property type="entry name" value="DD-peptidase/beta-lactamase superfamily"/>
    <property type="match status" value="1"/>
</dbReference>
<dbReference type="RefSeq" id="WP_137448455.1">
    <property type="nucleotide sequence ID" value="NZ_SZZH01000001.1"/>
</dbReference>
<organism evidence="1 2">
    <name type="scientific">Nakamurella flava</name>
    <dbReference type="NCBI Taxonomy" id="2576308"/>
    <lineage>
        <taxon>Bacteria</taxon>
        <taxon>Bacillati</taxon>
        <taxon>Actinomycetota</taxon>
        <taxon>Actinomycetes</taxon>
        <taxon>Nakamurellales</taxon>
        <taxon>Nakamurellaceae</taxon>
        <taxon>Nakamurella</taxon>
    </lineage>
</organism>
<dbReference type="OrthoDB" id="4981298at2"/>
<name>A0A4U6QLC9_9ACTN</name>
<dbReference type="EMBL" id="SZZH01000001">
    <property type="protein sequence ID" value="TKV61151.1"/>
    <property type="molecule type" value="Genomic_DNA"/>
</dbReference>
<comment type="caution">
    <text evidence="1">The sequence shown here is derived from an EMBL/GenBank/DDBJ whole genome shotgun (WGS) entry which is preliminary data.</text>
</comment>
<evidence type="ECO:0000313" key="1">
    <source>
        <dbReference type="EMBL" id="TKV61151.1"/>
    </source>
</evidence>
<reference evidence="1 2" key="1">
    <citation type="submission" date="2019-05" db="EMBL/GenBank/DDBJ databases">
        <title>Nakamurella sp. N5BH11, whole genome shotgun sequence.</title>
        <authorList>
            <person name="Tuo L."/>
        </authorList>
    </citation>
    <scope>NUCLEOTIDE SEQUENCE [LARGE SCALE GENOMIC DNA]</scope>
    <source>
        <strain evidence="1 2">N5BH11</strain>
    </source>
</reference>
<evidence type="ECO:0008006" key="3">
    <source>
        <dbReference type="Google" id="ProtNLM"/>
    </source>
</evidence>
<dbReference type="AlphaFoldDB" id="A0A4U6QLC9"/>
<protein>
    <recommendedName>
        <fullName evidence="3">Serine hydrolase</fullName>
    </recommendedName>
</protein>
<dbReference type="SUPFAM" id="SSF56601">
    <property type="entry name" value="beta-lactamase/transpeptidase-like"/>
    <property type="match status" value="1"/>
</dbReference>
<accession>A0A4U6QLC9</accession>
<evidence type="ECO:0000313" key="2">
    <source>
        <dbReference type="Proteomes" id="UP000306985"/>
    </source>
</evidence>
<sequence>MATTLGPDAGVGPAEPDADCSRAADLAEAGARYAASRDVTQSVAVVDRRSGTLIAAIGADRGYNTESLLKTFTATYYLTTEADASVSPLALRELISRSDDAVQTDLWTASIVPTIAGRYGLTNTTTSSYPTSRNWGSDRTTAADQAHFLAAVLDEPAVGPSLSTWMRAVTPVAADGFDQHFGLAAQSGDRGAKQGWSDPGWEPANLHSVGWVGHSAIAILQTSWTADYATMRSTSTMTASLLAADARCDSPLRQTSQLRAV</sequence>
<proteinExistence type="predicted"/>
<dbReference type="Proteomes" id="UP000306985">
    <property type="component" value="Unassembled WGS sequence"/>
</dbReference>